<name>A0A4S8NLU7_9ACTN</name>
<organism evidence="3 4">
    <name type="scientific">Nocardioides caeni</name>
    <dbReference type="NCBI Taxonomy" id="574700"/>
    <lineage>
        <taxon>Bacteria</taxon>
        <taxon>Bacillati</taxon>
        <taxon>Actinomycetota</taxon>
        <taxon>Actinomycetes</taxon>
        <taxon>Propionibacteriales</taxon>
        <taxon>Nocardioidaceae</taxon>
        <taxon>Nocardioides</taxon>
    </lineage>
</organism>
<accession>A0A4S8NLU7</accession>
<feature type="chain" id="PRO_5020538434" description="Secreted protein" evidence="2">
    <location>
        <begin position="24"/>
        <end position="298"/>
    </location>
</feature>
<dbReference type="AlphaFoldDB" id="A0A4S8NLU7"/>
<keyword evidence="4" id="KW-1185">Reference proteome</keyword>
<dbReference type="OrthoDB" id="128043at2"/>
<dbReference type="RefSeq" id="WP_136561783.1">
    <property type="nucleotide sequence ID" value="NZ_BAABLS010000001.1"/>
</dbReference>
<dbReference type="EMBL" id="STGW01000002">
    <property type="protein sequence ID" value="THV17848.1"/>
    <property type="molecule type" value="Genomic_DNA"/>
</dbReference>
<dbReference type="Proteomes" id="UP000307087">
    <property type="component" value="Unassembled WGS sequence"/>
</dbReference>
<keyword evidence="2" id="KW-0732">Signal</keyword>
<evidence type="ECO:0008006" key="5">
    <source>
        <dbReference type="Google" id="ProtNLM"/>
    </source>
</evidence>
<feature type="signal peptide" evidence="2">
    <location>
        <begin position="1"/>
        <end position="23"/>
    </location>
</feature>
<evidence type="ECO:0000256" key="2">
    <source>
        <dbReference type="SAM" id="SignalP"/>
    </source>
</evidence>
<evidence type="ECO:0000313" key="3">
    <source>
        <dbReference type="EMBL" id="THV17848.1"/>
    </source>
</evidence>
<reference evidence="3 4" key="1">
    <citation type="journal article" date="2009" name="Int. J. Syst. Evol. Microbiol.">
        <title>Nocardioides caeni sp. nov., isolated from wastewater.</title>
        <authorList>
            <person name="Yoon J.H."/>
            <person name="Kang S.J."/>
            <person name="Park S."/>
            <person name="Kim W."/>
            <person name="Oh T.K."/>
        </authorList>
    </citation>
    <scope>NUCLEOTIDE SEQUENCE [LARGE SCALE GENOMIC DNA]</scope>
    <source>
        <strain evidence="3 4">DSM 23134</strain>
    </source>
</reference>
<feature type="region of interest" description="Disordered" evidence="1">
    <location>
        <begin position="24"/>
        <end position="65"/>
    </location>
</feature>
<gene>
    <name evidence="3" type="ORF">E9934_05140</name>
</gene>
<evidence type="ECO:0000313" key="4">
    <source>
        <dbReference type="Proteomes" id="UP000307087"/>
    </source>
</evidence>
<dbReference type="PROSITE" id="PS51257">
    <property type="entry name" value="PROKAR_LIPOPROTEIN"/>
    <property type="match status" value="1"/>
</dbReference>
<sequence>MTRGRSLSLATAALLALTLAACGDDEPVNDGDSSDRIVLTPPEEGASHIHAPGQEHGGAPLGDGTRATAGGYTMADVALPGADQPGEVAFRILGEDGEPLTSYVEEQTKLLHLYVVRVDLGGFRHLHPTLDDDGTWRAQVDLDAPGQWRVIAEFMPGGAAQAVVVGQQLSVAGDTSAPAEIPRGDEGLTSDDGVARVEVLGGAAVDDNGRLQLSVTDLDGAPLTLGSYLGTSAHLTGFALDTDAFVHVHPYGAPEITDDGTVLTFHTTFTTPGDYRMFLQFRVDGLLHQVAVTVPVSD</sequence>
<evidence type="ECO:0000256" key="1">
    <source>
        <dbReference type="SAM" id="MobiDB-lite"/>
    </source>
</evidence>
<proteinExistence type="predicted"/>
<comment type="caution">
    <text evidence="3">The sequence shown here is derived from an EMBL/GenBank/DDBJ whole genome shotgun (WGS) entry which is preliminary data.</text>
</comment>
<protein>
    <recommendedName>
        <fullName evidence="5">Secreted protein</fullName>
    </recommendedName>
</protein>